<gene>
    <name evidence="2" type="ORF">HNP81_002102</name>
</gene>
<proteinExistence type="predicted"/>
<keyword evidence="3" id="KW-1185">Reference proteome</keyword>
<feature type="transmembrane region" description="Helical" evidence="1">
    <location>
        <begin position="7"/>
        <end position="26"/>
    </location>
</feature>
<reference evidence="2 3" key="1">
    <citation type="submission" date="2020-08" db="EMBL/GenBank/DDBJ databases">
        <title>Genomic Encyclopedia of Type Strains, Phase IV (KMG-IV): sequencing the most valuable type-strain genomes for metagenomic binning, comparative biology and taxonomic classification.</title>
        <authorList>
            <person name="Goeker M."/>
        </authorList>
    </citation>
    <scope>NUCLEOTIDE SEQUENCE [LARGE SCALE GENOMIC DNA]</scope>
    <source>
        <strain evidence="2 3">DSM 105481</strain>
    </source>
</reference>
<comment type="caution">
    <text evidence="2">The sequence shown here is derived from an EMBL/GenBank/DDBJ whole genome shotgun (WGS) entry which is preliminary data.</text>
</comment>
<dbReference type="Proteomes" id="UP000626697">
    <property type="component" value="Unassembled WGS sequence"/>
</dbReference>
<keyword evidence="1" id="KW-0812">Transmembrane</keyword>
<feature type="transmembrane region" description="Helical" evidence="1">
    <location>
        <begin position="32"/>
        <end position="52"/>
    </location>
</feature>
<protein>
    <recommendedName>
        <fullName evidence="4">DUF1516 family protein</fullName>
    </recommendedName>
</protein>
<accession>A0ABR6CR47</accession>
<name>A0ABR6CR47_9BACI</name>
<evidence type="ECO:0008006" key="4">
    <source>
        <dbReference type="Google" id="ProtNLM"/>
    </source>
</evidence>
<evidence type="ECO:0000313" key="2">
    <source>
        <dbReference type="EMBL" id="MBA9026817.1"/>
    </source>
</evidence>
<sequence length="87" mass="10007">MKKIITLFYFQFVILSTIVICSFLATKYVNDYLTRIYSIILVCGFIIILNTVETKILVSKRIRILVFAFTIITVSLLLPFLGLRIGL</sequence>
<feature type="transmembrane region" description="Helical" evidence="1">
    <location>
        <begin position="64"/>
        <end position="85"/>
    </location>
</feature>
<dbReference type="EMBL" id="JACJHX010000005">
    <property type="protein sequence ID" value="MBA9026817.1"/>
    <property type="molecule type" value="Genomic_DNA"/>
</dbReference>
<keyword evidence="1" id="KW-0472">Membrane</keyword>
<keyword evidence="1" id="KW-1133">Transmembrane helix</keyword>
<evidence type="ECO:0000313" key="3">
    <source>
        <dbReference type="Proteomes" id="UP000626697"/>
    </source>
</evidence>
<evidence type="ECO:0000256" key="1">
    <source>
        <dbReference type="SAM" id="Phobius"/>
    </source>
</evidence>
<organism evidence="2 3">
    <name type="scientific">Peribacillus huizhouensis</name>
    <dbReference type="NCBI Taxonomy" id="1501239"/>
    <lineage>
        <taxon>Bacteria</taxon>
        <taxon>Bacillati</taxon>
        <taxon>Bacillota</taxon>
        <taxon>Bacilli</taxon>
        <taxon>Bacillales</taxon>
        <taxon>Bacillaceae</taxon>
        <taxon>Peribacillus</taxon>
    </lineage>
</organism>